<gene>
    <name evidence="2" type="ORF">AS202_18020</name>
</gene>
<evidence type="ECO:0000313" key="3">
    <source>
        <dbReference type="Proteomes" id="UP000069030"/>
    </source>
</evidence>
<dbReference type="EMBL" id="CP013690">
    <property type="protein sequence ID" value="ALU27927.1"/>
    <property type="molecule type" value="Genomic_DNA"/>
</dbReference>
<dbReference type="RefSeq" id="WP_006258196.1">
    <property type="nucleotide sequence ID" value="NZ_BCMQ01000016.1"/>
</dbReference>
<dbReference type="SUPFAM" id="SSF56300">
    <property type="entry name" value="Metallo-dependent phosphatases"/>
    <property type="match status" value="1"/>
</dbReference>
<dbReference type="Pfam" id="PF00149">
    <property type="entry name" value="Metallophos"/>
    <property type="match status" value="1"/>
</dbReference>
<dbReference type="GO" id="GO:0016787">
    <property type="term" value="F:hydrolase activity"/>
    <property type="evidence" value="ECO:0007669"/>
    <property type="project" value="InterPro"/>
</dbReference>
<proteinExistence type="predicted"/>
<reference evidence="2 3" key="1">
    <citation type="journal article" date="2016" name="J. Zhejiang Univ. Sci. B">
        <title>Antibiotic resistance mechanisms of Myroides sp.</title>
        <authorList>
            <person name="Hu S."/>
            <person name="Yuan S."/>
            <person name="Qu H."/>
            <person name="Jiang T."/>
            <person name="Zhou Y."/>
            <person name="Wang M."/>
            <person name="Ming D."/>
        </authorList>
    </citation>
    <scope>NUCLEOTIDE SEQUENCE [LARGE SCALE GENOMIC DNA]</scope>
    <source>
        <strain evidence="2 3">PR63039</strain>
    </source>
</reference>
<dbReference type="InterPro" id="IPR029052">
    <property type="entry name" value="Metallo-depent_PP-like"/>
</dbReference>
<evidence type="ECO:0000313" key="2">
    <source>
        <dbReference type="EMBL" id="ALU27927.1"/>
    </source>
</evidence>
<dbReference type="KEGG" id="mod:AS202_18020"/>
<name>A0A0S7ECE2_9FLAO</name>
<dbReference type="eggNOG" id="COG1409">
    <property type="taxonomic scope" value="Bacteria"/>
</dbReference>
<organism evidence="2 3">
    <name type="scientific">Myroides odoratimimus</name>
    <dbReference type="NCBI Taxonomy" id="76832"/>
    <lineage>
        <taxon>Bacteria</taxon>
        <taxon>Pseudomonadati</taxon>
        <taxon>Bacteroidota</taxon>
        <taxon>Flavobacteriia</taxon>
        <taxon>Flavobacteriales</taxon>
        <taxon>Flavobacteriaceae</taxon>
        <taxon>Myroides</taxon>
    </lineage>
</organism>
<dbReference type="Gene3D" id="3.60.21.10">
    <property type="match status" value="1"/>
</dbReference>
<dbReference type="PANTHER" id="PTHR43143">
    <property type="entry name" value="METALLOPHOSPHOESTERASE, CALCINEURIN SUPERFAMILY"/>
    <property type="match status" value="1"/>
</dbReference>
<dbReference type="InterPro" id="IPR004843">
    <property type="entry name" value="Calcineurin-like_PHP"/>
</dbReference>
<evidence type="ECO:0000259" key="1">
    <source>
        <dbReference type="Pfam" id="PF00149"/>
    </source>
</evidence>
<feature type="domain" description="Calcineurin-like phosphoesterase" evidence="1">
    <location>
        <begin position="60"/>
        <end position="287"/>
    </location>
</feature>
<sequence length="371" mass="43242">MKCLYSLYFQIGVLFLLASPISFAQQYATKVELDQPNSWSMILIPDIQNYSKYSQNQPILDLINRWIEANIDQLNIKMVLCTGDLVEQDDVILPGLNGNLSSKQQWEFIDKSFTILDHKIPYILATGNHDYTIDSKGTRTTQYDKYFPITKNYLNQKHLVQHGLNEHNLPTLTNAMYEFKGINNKDYLIVNLEYAPRNTTLNWANEILKFKQYENHQIVLLTHAYLNRNDTRLEGDNKWIIFEPYFKDKKERKSDRILLPESNNGEQIWNKIVKETKNMQLVLSGHISGEGYRVDKNNFGQEVHQMLFDMQSEGGGHQGNGGDGFIRILEFYDDNRTIKVKTFSPLFGISPKTAHLAHKRDERNQYLIHLD</sequence>
<accession>A0A0S7ECE2</accession>
<dbReference type="InterPro" id="IPR051918">
    <property type="entry name" value="STPP_CPPED1"/>
</dbReference>
<protein>
    <submittedName>
        <fullName evidence="2">Serine/threonine protein phosphatase</fullName>
    </submittedName>
</protein>
<dbReference type="Proteomes" id="UP000069030">
    <property type="component" value="Chromosome"/>
</dbReference>
<dbReference type="PANTHER" id="PTHR43143:SF5">
    <property type="entry name" value="SECRETED PROTEIN"/>
    <property type="match status" value="1"/>
</dbReference>
<dbReference type="AlphaFoldDB" id="A0A0S7ECE2"/>